<sequence length="57" mass="5893">MAAFFGWPGGAAGTDTAVLLRGFSTVGGVKRRKTGREWGEGSRSLGVTGRPCRVLPG</sequence>
<organism evidence="1 2">
    <name type="scientific">Streptomyces graminofaciens</name>
    <dbReference type="NCBI Taxonomy" id="68212"/>
    <lineage>
        <taxon>Bacteria</taxon>
        <taxon>Bacillati</taxon>
        <taxon>Actinomycetota</taxon>
        <taxon>Actinomycetes</taxon>
        <taxon>Kitasatosporales</taxon>
        <taxon>Streptomycetaceae</taxon>
        <taxon>Streptomyces</taxon>
    </lineage>
</organism>
<keyword evidence="2" id="KW-1185">Reference proteome</keyword>
<protein>
    <submittedName>
        <fullName evidence="1">Uncharacterized protein</fullName>
    </submittedName>
</protein>
<reference evidence="1 2" key="2">
    <citation type="journal article" date="2023" name="ChemBioChem">
        <title>Acyltransferase Domain Exchange between Two Independent Type I Polyketide Synthases in the Same Producer Strain of Macrolide Antibiotics.</title>
        <authorList>
            <person name="Kudo F."/>
            <person name="Kishikawa K."/>
            <person name="Tsuboi K."/>
            <person name="Kido T."/>
            <person name="Usui T."/>
            <person name="Hashimoto J."/>
            <person name="Shin-Ya K."/>
            <person name="Miyanaga A."/>
            <person name="Eguchi T."/>
        </authorList>
    </citation>
    <scope>NUCLEOTIDE SEQUENCE [LARGE SCALE GENOMIC DNA]</scope>
    <source>
        <strain evidence="1 2">A-8890</strain>
    </source>
</reference>
<proteinExistence type="predicted"/>
<evidence type="ECO:0000313" key="1">
    <source>
        <dbReference type="EMBL" id="BBC31575.1"/>
    </source>
</evidence>
<name>A0ABN5VEV5_9ACTN</name>
<accession>A0ABN5VEV5</accession>
<evidence type="ECO:0000313" key="2">
    <source>
        <dbReference type="Proteomes" id="UP001321542"/>
    </source>
</evidence>
<gene>
    <name evidence="1" type="ORF">SGFS_028690</name>
</gene>
<reference evidence="1 2" key="1">
    <citation type="journal article" date="2010" name="ChemBioChem">
        <title>Cloning and characterization of the biosynthetic gene cluster of 16-membered macrolide antibiotic FD-891: involvement of a dual functional cytochrome P450 monooxygenase catalyzing epoxidation and hydroxylation.</title>
        <authorList>
            <person name="Kudo F."/>
            <person name="Motegi A."/>
            <person name="Mizoue K."/>
            <person name="Eguchi T."/>
        </authorList>
    </citation>
    <scope>NUCLEOTIDE SEQUENCE [LARGE SCALE GENOMIC DNA]</scope>
    <source>
        <strain evidence="1 2">A-8890</strain>
    </source>
</reference>
<dbReference type="EMBL" id="AP018448">
    <property type="protein sequence ID" value="BBC31575.1"/>
    <property type="molecule type" value="Genomic_DNA"/>
</dbReference>
<dbReference type="Proteomes" id="UP001321542">
    <property type="component" value="Chromosome"/>
</dbReference>